<dbReference type="GeneID" id="37062829"/>
<dbReference type="EMBL" id="MSFL01000011">
    <property type="protein sequence ID" value="PWY82941.1"/>
    <property type="molecule type" value="Genomic_DNA"/>
</dbReference>
<dbReference type="VEuPathDB" id="FungiDB:BO70DRAFT_32347"/>
<keyword evidence="2" id="KW-1185">Reference proteome</keyword>
<gene>
    <name evidence="1" type="ORF">BO70DRAFT_32347</name>
</gene>
<organism evidence="1 2">
    <name type="scientific">Aspergillus heteromorphus CBS 117.55</name>
    <dbReference type="NCBI Taxonomy" id="1448321"/>
    <lineage>
        <taxon>Eukaryota</taxon>
        <taxon>Fungi</taxon>
        <taxon>Dikarya</taxon>
        <taxon>Ascomycota</taxon>
        <taxon>Pezizomycotina</taxon>
        <taxon>Eurotiomycetes</taxon>
        <taxon>Eurotiomycetidae</taxon>
        <taxon>Eurotiales</taxon>
        <taxon>Aspergillaceae</taxon>
        <taxon>Aspergillus</taxon>
        <taxon>Aspergillus subgen. Circumdati</taxon>
    </lineage>
</organism>
<dbReference type="RefSeq" id="XP_025399655.1">
    <property type="nucleotide sequence ID" value="XM_025540592.1"/>
</dbReference>
<sequence>MSCTGKTHHHRHHHHLAFDRNESRSHSSCRVFFHFFLYFFHRLSVCLSVGLSALPVSSISSILPRQEVRQADRQYISSRQCRVADGYDTDTDTDTDTDAITIAA</sequence>
<dbReference type="Proteomes" id="UP000247233">
    <property type="component" value="Unassembled WGS sequence"/>
</dbReference>
<protein>
    <submittedName>
        <fullName evidence="1">Uncharacterized protein</fullName>
    </submittedName>
</protein>
<reference evidence="1 2" key="1">
    <citation type="submission" date="2016-12" db="EMBL/GenBank/DDBJ databases">
        <title>The genomes of Aspergillus section Nigri reveals drivers in fungal speciation.</title>
        <authorList>
            <consortium name="DOE Joint Genome Institute"/>
            <person name="Vesth T.C."/>
            <person name="Nybo J."/>
            <person name="Theobald S."/>
            <person name="Brandl J."/>
            <person name="Frisvad J.C."/>
            <person name="Nielsen K.F."/>
            <person name="Lyhne E.K."/>
            <person name="Kogle M.E."/>
            <person name="Kuo A."/>
            <person name="Riley R."/>
            <person name="Clum A."/>
            <person name="Nolan M."/>
            <person name="Lipzen A."/>
            <person name="Salamov A."/>
            <person name="Henrissat B."/>
            <person name="Wiebenga A."/>
            <person name="De Vries R.P."/>
            <person name="Grigoriev I.V."/>
            <person name="Mortensen U.H."/>
            <person name="Andersen M.R."/>
            <person name="Baker S.E."/>
        </authorList>
    </citation>
    <scope>NUCLEOTIDE SEQUENCE [LARGE SCALE GENOMIC DNA]</scope>
    <source>
        <strain evidence="1 2">CBS 117.55</strain>
    </source>
</reference>
<name>A0A317WAX9_9EURO</name>
<evidence type="ECO:0000313" key="2">
    <source>
        <dbReference type="Proteomes" id="UP000247233"/>
    </source>
</evidence>
<accession>A0A317WAX9</accession>
<proteinExistence type="predicted"/>
<dbReference type="AlphaFoldDB" id="A0A317WAX9"/>
<evidence type="ECO:0000313" key="1">
    <source>
        <dbReference type="EMBL" id="PWY82941.1"/>
    </source>
</evidence>
<comment type="caution">
    <text evidence="1">The sequence shown here is derived from an EMBL/GenBank/DDBJ whole genome shotgun (WGS) entry which is preliminary data.</text>
</comment>